<dbReference type="AlphaFoldDB" id="A0A2K2TJY5"/>
<evidence type="ECO:0000313" key="1">
    <source>
        <dbReference type="EMBL" id="PNV58405.1"/>
    </source>
</evidence>
<organism evidence="1 2">
    <name type="scientific">Limosilactobacillus fermentum</name>
    <name type="common">Lactobacillus fermentum</name>
    <dbReference type="NCBI Taxonomy" id="1613"/>
    <lineage>
        <taxon>Bacteria</taxon>
        <taxon>Bacillati</taxon>
        <taxon>Bacillota</taxon>
        <taxon>Bacilli</taxon>
        <taxon>Lactobacillales</taxon>
        <taxon>Lactobacillaceae</taxon>
        <taxon>Limosilactobacillus</taxon>
    </lineage>
</organism>
<sequence length="80" mass="9063">MATNAKMSANHSIRGGINLATKEDFVRQLADLRDGKIEELLVEPDNFMAFQQAYRESSFRSQIEGQAGRGGQIHYRFKTD</sequence>
<proteinExistence type="predicted"/>
<gene>
    <name evidence="1" type="ORF">C1Y38_03330</name>
</gene>
<name>A0A2K2TJY5_LIMFE</name>
<protein>
    <submittedName>
        <fullName evidence="1">Uncharacterized protein</fullName>
    </submittedName>
</protein>
<evidence type="ECO:0000313" key="2">
    <source>
        <dbReference type="Proteomes" id="UP000236514"/>
    </source>
</evidence>
<accession>A0A2K2TJY5</accession>
<comment type="caution">
    <text evidence="1">The sequence shown here is derived from an EMBL/GenBank/DDBJ whole genome shotgun (WGS) entry which is preliminary data.</text>
</comment>
<reference evidence="1 2" key="1">
    <citation type="submission" date="2018-01" db="EMBL/GenBank/DDBJ databases">
        <title>Draft genome sequence of the feruloyl esterase-producing strain Lactobacillus fermentum CRL 1446, isolated from artisanal goat milk cheese.</title>
        <authorList>
            <person name="Abeijon Mukdsi M.C."/>
            <person name="Saavedra L."/>
            <person name="Gauffin Cano M.P."/>
            <person name="Hebert E.M."/>
            <person name="Medina R.B."/>
        </authorList>
    </citation>
    <scope>NUCLEOTIDE SEQUENCE [LARGE SCALE GENOMIC DNA]</scope>
    <source>
        <strain evidence="1 2">CRL 1446</strain>
    </source>
</reference>
<dbReference type="Proteomes" id="UP000236514">
    <property type="component" value="Unassembled WGS sequence"/>
</dbReference>
<dbReference type="EMBL" id="POTQ01000004">
    <property type="protein sequence ID" value="PNV58405.1"/>
    <property type="molecule type" value="Genomic_DNA"/>
</dbReference>